<proteinExistence type="inferred from homology"/>
<keyword evidence="8" id="KW-1185">Reference proteome</keyword>
<evidence type="ECO:0000313" key="7">
    <source>
        <dbReference type="EMBL" id="PCC37958.1"/>
    </source>
</evidence>
<dbReference type="SMART" id="SM00345">
    <property type="entry name" value="HTH_GNTR"/>
    <property type="match status" value="1"/>
</dbReference>
<dbReference type="InterPro" id="IPR015424">
    <property type="entry name" value="PyrdxlP-dep_Trfase"/>
</dbReference>
<dbReference type="CDD" id="cd07377">
    <property type="entry name" value="WHTH_GntR"/>
    <property type="match status" value="1"/>
</dbReference>
<dbReference type="InterPro" id="IPR000524">
    <property type="entry name" value="Tscrpt_reg_HTH_GntR"/>
</dbReference>
<evidence type="ECO:0000256" key="5">
    <source>
        <dbReference type="ARBA" id="ARBA00023163"/>
    </source>
</evidence>
<dbReference type="Pfam" id="PF00155">
    <property type="entry name" value="Aminotran_1_2"/>
    <property type="match status" value="1"/>
</dbReference>
<organism evidence="7 8">
    <name type="scientific">Brachybacterium alimentarium</name>
    <dbReference type="NCBI Taxonomy" id="47845"/>
    <lineage>
        <taxon>Bacteria</taxon>
        <taxon>Bacillati</taxon>
        <taxon>Actinomycetota</taxon>
        <taxon>Actinomycetes</taxon>
        <taxon>Micrococcales</taxon>
        <taxon>Dermabacteraceae</taxon>
        <taxon>Brachybacterium</taxon>
    </lineage>
</organism>
<accession>A0A2A3YFB4</accession>
<dbReference type="OrthoDB" id="4307011at2"/>
<dbReference type="Pfam" id="PF00392">
    <property type="entry name" value="GntR"/>
    <property type="match status" value="1"/>
</dbReference>
<comment type="caution">
    <text evidence="7">The sequence shown here is derived from an EMBL/GenBank/DDBJ whole genome shotgun (WGS) entry which is preliminary data.</text>
</comment>
<dbReference type="AlphaFoldDB" id="A0A2A3YFB4"/>
<gene>
    <name evidence="7" type="ORF">CIK66_16260</name>
</gene>
<dbReference type="InterPro" id="IPR036388">
    <property type="entry name" value="WH-like_DNA-bd_sf"/>
</dbReference>
<evidence type="ECO:0000313" key="8">
    <source>
        <dbReference type="Proteomes" id="UP000218598"/>
    </source>
</evidence>
<dbReference type="PANTHER" id="PTHR46577">
    <property type="entry name" value="HTH-TYPE TRANSCRIPTIONAL REGULATORY PROTEIN GABR"/>
    <property type="match status" value="1"/>
</dbReference>
<evidence type="ECO:0000256" key="1">
    <source>
        <dbReference type="ARBA" id="ARBA00005384"/>
    </source>
</evidence>
<dbReference type="InterPro" id="IPR036390">
    <property type="entry name" value="WH_DNA-bd_sf"/>
</dbReference>
<name>A0A2A3YFB4_9MICO</name>
<dbReference type="RefSeq" id="WP_096197750.1">
    <property type="nucleotide sequence ID" value="NZ_JBQQPH010000008.1"/>
</dbReference>
<keyword evidence="4" id="KW-0238">DNA-binding</keyword>
<dbReference type="Gene3D" id="1.10.10.10">
    <property type="entry name" value="Winged helix-like DNA-binding domain superfamily/Winged helix DNA-binding domain"/>
    <property type="match status" value="1"/>
</dbReference>
<protein>
    <submittedName>
        <fullName evidence="7">Transcriptional regulator PtsJ</fullName>
    </submittedName>
</protein>
<keyword evidence="3" id="KW-0805">Transcription regulation</keyword>
<dbReference type="PROSITE" id="PS50949">
    <property type="entry name" value="HTH_GNTR"/>
    <property type="match status" value="1"/>
</dbReference>
<feature type="domain" description="HTH gntR-type" evidence="6">
    <location>
        <begin position="11"/>
        <end position="79"/>
    </location>
</feature>
<evidence type="ECO:0000256" key="4">
    <source>
        <dbReference type="ARBA" id="ARBA00023125"/>
    </source>
</evidence>
<evidence type="ECO:0000259" key="6">
    <source>
        <dbReference type="PROSITE" id="PS50949"/>
    </source>
</evidence>
<dbReference type="GO" id="GO:0030170">
    <property type="term" value="F:pyridoxal phosphate binding"/>
    <property type="evidence" value="ECO:0007669"/>
    <property type="project" value="InterPro"/>
</dbReference>
<dbReference type="GO" id="GO:0003677">
    <property type="term" value="F:DNA binding"/>
    <property type="evidence" value="ECO:0007669"/>
    <property type="project" value="UniProtKB-KW"/>
</dbReference>
<dbReference type="InterPro" id="IPR004839">
    <property type="entry name" value="Aminotransferase_I/II_large"/>
</dbReference>
<dbReference type="Proteomes" id="UP000218598">
    <property type="component" value="Unassembled WGS sequence"/>
</dbReference>
<dbReference type="SUPFAM" id="SSF53383">
    <property type="entry name" value="PLP-dependent transferases"/>
    <property type="match status" value="1"/>
</dbReference>
<dbReference type="InterPro" id="IPR051446">
    <property type="entry name" value="HTH_trans_reg/aminotransferase"/>
</dbReference>
<evidence type="ECO:0000256" key="3">
    <source>
        <dbReference type="ARBA" id="ARBA00023015"/>
    </source>
</evidence>
<dbReference type="InterPro" id="IPR015421">
    <property type="entry name" value="PyrdxlP-dep_Trfase_major"/>
</dbReference>
<evidence type="ECO:0000256" key="2">
    <source>
        <dbReference type="ARBA" id="ARBA00022898"/>
    </source>
</evidence>
<keyword evidence="2" id="KW-0663">Pyridoxal phosphate</keyword>
<comment type="similarity">
    <text evidence="1">In the C-terminal section; belongs to the class-I pyridoxal-phosphate-dependent aminotransferase family.</text>
</comment>
<keyword evidence="5" id="KW-0804">Transcription</keyword>
<dbReference type="CDD" id="cd00609">
    <property type="entry name" value="AAT_like"/>
    <property type="match status" value="1"/>
</dbReference>
<sequence>MSTDNAPGISGSTAVEIADSVRALVDRGELAPGDLLPPVRALAEQLGINRNTAVAAYRHLARSGVVVSQGRAGTRIAQRAAVAQEGFAAAGSLRDVGTGNPDPHLIPDLGPALAAAGGRPVLYGEPVIDRDLERWARDWMAADAPAAAEDVRLTLTSGAVDAVERLLAQALQRDDAVALEDPCFLASIHLSRIGGYRAVPVPVDAEGMTVDGLRHALDQGVRAVVSTPRAQNPTGASLSARRAEQLREILAEHSYVLVIQDDYYSFLSQQPFHSIIGPEHRRWALVRSVSKFVGPDMCLAVTATDPDTAGRLALRLSPGTTWVSHLLQRITHAVMAAPESLELIHRAGAHYAERNAAFAARLTALGLPVEAGDGMSLWVPVPVPAREVADRLMRRGWLVRTGDEFRLVATGAPSHHLRLTVHDLSEADARSLAADVAGAADVPAFADVAGTVRSPA</sequence>
<dbReference type="GO" id="GO:0003700">
    <property type="term" value="F:DNA-binding transcription factor activity"/>
    <property type="evidence" value="ECO:0007669"/>
    <property type="project" value="InterPro"/>
</dbReference>
<dbReference type="SUPFAM" id="SSF46785">
    <property type="entry name" value="Winged helix' DNA-binding domain"/>
    <property type="match status" value="1"/>
</dbReference>
<dbReference type="Gene3D" id="3.40.640.10">
    <property type="entry name" value="Type I PLP-dependent aspartate aminotransferase-like (Major domain)"/>
    <property type="match status" value="1"/>
</dbReference>
<reference evidence="7 8" key="1">
    <citation type="journal article" date="2017" name="Elife">
        <title>Extensive horizontal gene transfer in cheese-associated bacteria.</title>
        <authorList>
            <person name="Bonham K.S."/>
            <person name="Wolfe B.E."/>
            <person name="Dutton R.J."/>
        </authorList>
    </citation>
    <scope>NUCLEOTIDE SEQUENCE [LARGE SCALE GENOMIC DNA]</scope>
    <source>
        <strain evidence="7 8">341_9</strain>
    </source>
</reference>
<dbReference type="PANTHER" id="PTHR46577:SF1">
    <property type="entry name" value="HTH-TYPE TRANSCRIPTIONAL REGULATORY PROTEIN GABR"/>
    <property type="match status" value="1"/>
</dbReference>
<dbReference type="EMBL" id="NRGR01000029">
    <property type="protein sequence ID" value="PCC37958.1"/>
    <property type="molecule type" value="Genomic_DNA"/>
</dbReference>